<evidence type="ECO:0000313" key="11">
    <source>
        <dbReference type="Proteomes" id="UP000322981"/>
    </source>
</evidence>
<evidence type="ECO:0000256" key="3">
    <source>
        <dbReference type="ARBA" id="ARBA00007725"/>
    </source>
</evidence>
<keyword evidence="4" id="KW-1003">Cell membrane</keyword>
<feature type="transmembrane region" description="Helical" evidence="9">
    <location>
        <begin position="330"/>
        <end position="349"/>
    </location>
</feature>
<keyword evidence="5 9" id="KW-0812">Transmembrane</keyword>
<evidence type="ECO:0000256" key="5">
    <source>
        <dbReference type="ARBA" id="ARBA00022692"/>
    </source>
</evidence>
<gene>
    <name evidence="10" type="primary">lptG</name>
    <name evidence="10" type="ORF">F2Q65_08025</name>
</gene>
<dbReference type="GO" id="GO:0015920">
    <property type="term" value="P:lipopolysaccharide transport"/>
    <property type="evidence" value="ECO:0007669"/>
    <property type="project" value="TreeGrafter"/>
</dbReference>
<feature type="transmembrane region" description="Helical" evidence="9">
    <location>
        <begin position="7"/>
        <end position="33"/>
    </location>
</feature>
<dbReference type="Pfam" id="PF03739">
    <property type="entry name" value="LptF_LptG"/>
    <property type="match status" value="1"/>
</dbReference>
<evidence type="ECO:0000256" key="9">
    <source>
        <dbReference type="SAM" id="Phobius"/>
    </source>
</evidence>
<dbReference type="OrthoDB" id="9776227at2"/>
<dbReference type="InterPro" id="IPR030923">
    <property type="entry name" value="LptG"/>
</dbReference>
<comment type="function">
    <text evidence="1">Part of the ABC transporter complex LptBFG involved in the translocation of lipopolysaccharide (LPS) from the inner membrane to the outer membrane.</text>
</comment>
<protein>
    <submittedName>
        <fullName evidence="10">LPS export ABC transporter permease LptG</fullName>
    </submittedName>
</protein>
<feature type="transmembrane region" description="Helical" evidence="9">
    <location>
        <begin position="302"/>
        <end position="324"/>
    </location>
</feature>
<name>A0A5M8FL43_9GAMM</name>
<dbReference type="NCBIfam" id="TIGR04408">
    <property type="entry name" value="LptG_lptG"/>
    <property type="match status" value="1"/>
</dbReference>
<keyword evidence="6 9" id="KW-1133">Transmembrane helix</keyword>
<feature type="transmembrane region" description="Helical" evidence="9">
    <location>
        <begin position="94"/>
        <end position="117"/>
    </location>
</feature>
<dbReference type="Proteomes" id="UP000322981">
    <property type="component" value="Unassembled WGS sequence"/>
</dbReference>
<proteinExistence type="inferred from homology"/>
<sequence length="353" mass="38186">MRILDRYLAGAVIGGTLLTLAVLLPLLAFFLLADEMDHVGTHNYRFADAALFVTLSLPRYAYQVFPIATLIGALVGLGTLAGRSELVAMRAAGVSVGRIVLGAMLGGLLLAILAVAMGEALAPPAERHALTMRQAAKTGDTMQLTESGLWARDGDSFINIREVKPGAELRDISIYRVSGTELVSATHARAATYRDGMWMLEGIERSHVSAEGVRVERIDEAGWNSLLDPDLLKLIVAEPHALSVLGLYRYVRYMQQSEQDGDRYQVALWAKLVHPFLILAMIFVSTPILLGSARSSGLGVKIFFGIVIGIAFYLVSRSFAYFALLYGFDPALAALLPPLLFVAGALLLLRRAG</sequence>
<keyword evidence="7 9" id="KW-0472">Membrane</keyword>
<dbReference type="PANTHER" id="PTHR33529:SF2">
    <property type="entry name" value="LIPOPOLYSACCHARIDE EXPORT SYSTEM PERMEASE PROTEIN LPTG"/>
    <property type="match status" value="1"/>
</dbReference>
<feature type="transmembrane region" description="Helical" evidence="9">
    <location>
        <begin position="272"/>
        <end position="290"/>
    </location>
</feature>
<comment type="subcellular location">
    <subcellularLocation>
        <location evidence="2">Cell membrane</location>
        <topology evidence="2">Multi-pass membrane protein</topology>
    </subcellularLocation>
</comment>
<evidence type="ECO:0000256" key="4">
    <source>
        <dbReference type="ARBA" id="ARBA00022475"/>
    </source>
</evidence>
<feature type="transmembrane region" description="Helical" evidence="9">
    <location>
        <begin position="60"/>
        <end position="82"/>
    </location>
</feature>
<keyword evidence="11" id="KW-1185">Reference proteome</keyword>
<evidence type="ECO:0000313" key="10">
    <source>
        <dbReference type="EMBL" id="KAA6185633.1"/>
    </source>
</evidence>
<dbReference type="GO" id="GO:0055085">
    <property type="term" value="P:transmembrane transport"/>
    <property type="evidence" value="ECO:0007669"/>
    <property type="project" value="InterPro"/>
</dbReference>
<dbReference type="AlphaFoldDB" id="A0A5M8FL43"/>
<dbReference type="InterPro" id="IPR005495">
    <property type="entry name" value="LptG/LptF_permease"/>
</dbReference>
<accession>A0A5M8FL43</accession>
<comment type="subunit">
    <text evidence="8">Component of the lipopolysaccharide transport and assembly complex. The LptBFG transporter is composed of two ATP-binding proteins (LptB) and two transmembrane proteins (LptF and LptG).</text>
</comment>
<evidence type="ECO:0000256" key="7">
    <source>
        <dbReference type="ARBA" id="ARBA00023136"/>
    </source>
</evidence>
<reference evidence="10 11" key="1">
    <citation type="submission" date="2019-09" db="EMBL/GenBank/DDBJ databases">
        <title>Whole-genome sequence of the purple sulfur bacterium Thiohalocapsa marina DSM 19078.</title>
        <authorList>
            <person name="Kyndt J.A."/>
            <person name="Meyer T.E."/>
        </authorList>
    </citation>
    <scope>NUCLEOTIDE SEQUENCE [LARGE SCALE GENOMIC DNA]</scope>
    <source>
        <strain evidence="10 11">DSM 19078</strain>
    </source>
</reference>
<dbReference type="PANTHER" id="PTHR33529">
    <property type="entry name" value="SLR0882 PROTEIN-RELATED"/>
    <property type="match status" value="1"/>
</dbReference>
<comment type="caution">
    <text evidence="10">The sequence shown here is derived from an EMBL/GenBank/DDBJ whole genome shotgun (WGS) entry which is preliminary data.</text>
</comment>
<evidence type="ECO:0000256" key="1">
    <source>
        <dbReference type="ARBA" id="ARBA00002265"/>
    </source>
</evidence>
<dbReference type="EMBL" id="VWXX01000008">
    <property type="protein sequence ID" value="KAA6185633.1"/>
    <property type="molecule type" value="Genomic_DNA"/>
</dbReference>
<evidence type="ECO:0000256" key="6">
    <source>
        <dbReference type="ARBA" id="ARBA00022989"/>
    </source>
</evidence>
<comment type="similarity">
    <text evidence="3">Belongs to the LptF/LptG family.</text>
</comment>
<evidence type="ECO:0000256" key="2">
    <source>
        <dbReference type="ARBA" id="ARBA00004651"/>
    </source>
</evidence>
<dbReference type="GO" id="GO:0043190">
    <property type="term" value="C:ATP-binding cassette (ABC) transporter complex"/>
    <property type="evidence" value="ECO:0007669"/>
    <property type="project" value="InterPro"/>
</dbReference>
<organism evidence="10 11">
    <name type="scientific">Thiohalocapsa marina</name>
    <dbReference type="NCBI Taxonomy" id="424902"/>
    <lineage>
        <taxon>Bacteria</taxon>
        <taxon>Pseudomonadati</taxon>
        <taxon>Pseudomonadota</taxon>
        <taxon>Gammaproteobacteria</taxon>
        <taxon>Chromatiales</taxon>
        <taxon>Chromatiaceae</taxon>
        <taxon>Thiohalocapsa</taxon>
    </lineage>
</organism>
<evidence type="ECO:0000256" key="8">
    <source>
        <dbReference type="ARBA" id="ARBA00026081"/>
    </source>
</evidence>
<dbReference type="RefSeq" id="WP_150092192.1">
    <property type="nucleotide sequence ID" value="NZ_JBFUOH010000003.1"/>
</dbReference>